<dbReference type="RefSeq" id="WP_092871167.1">
    <property type="nucleotide sequence ID" value="NZ_FOJY01000005.1"/>
</dbReference>
<dbReference type="NCBIfam" id="NF005304">
    <property type="entry name" value="PRK06835.1"/>
    <property type="match status" value="1"/>
</dbReference>
<dbReference type="OrthoDB" id="9776217at2"/>
<dbReference type="PANTHER" id="PTHR30050">
    <property type="entry name" value="CHROMOSOMAL REPLICATION INITIATOR PROTEIN DNAA"/>
    <property type="match status" value="1"/>
</dbReference>
<dbReference type="InterPro" id="IPR003593">
    <property type="entry name" value="AAA+_ATPase"/>
</dbReference>
<name>A0A1I0X081_9FIRM</name>
<evidence type="ECO:0000313" key="2">
    <source>
        <dbReference type="EMBL" id="SFA93756.1"/>
    </source>
</evidence>
<dbReference type="Gene3D" id="3.40.50.300">
    <property type="entry name" value="P-loop containing nucleotide triphosphate hydrolases"/>
    <property type="match status" value="1"/>
</dbReference>
<dbReference type="PANTHER" id="PTHR30050:SF4">
    <property type="entry name" value="ATP-BINDING PROTEIN RV3427C IN INSERTION SEQUENCE-RELATED"/>
    <property type="match status" value="1"/>
</dbReference>
<keyword evidence="3" id="KW-1185">Reference proteome</keyword>
<protein>
    <submittedName>
        <fullName evidence="2">DNA replication protein DnaC</fullName>
    </submittedName>
</protein>
<proteinExistence type="predicted"/>
<accession>A0A1I0X081</accession>
<dbReference type="STRING" id="1120918.SAMN05216249_10581"/>
<evidence type="ECO:0000259" key="1">
    <source>
        <dbReference type="SMART" id="SM00382"/>
    </source>
</evidence>
<dbReference type="InterPro" id="IPR002611">
    <property type="entry name" value="IstB_ATP-bd"/>
</dbReference>
<dbReference type="CDD" id="cd00009">
    <property type="entry name" value="AAA"/>
    <property type="match status" value="1"/>
</dbReference>
<dbReference type="GO" id="GO:0005524">
    <property type="term" value="F:ATP binding"/>
    <property type="evidence" value="ECO:0007669"/>
    <property type="project" value="InterPro"/>
</dbReference>
<dbReference type="GO" id="GO:0006260">
    <property type="term" value="P:DNA replication"/>
    <property type="evidence" value="ECO:0007669"/>
    <property type="project" value="TreeGrafter"/>
</dbReference>
<dbReference type="Proteomes" id="UP000198838">
    <property type="component" value="Unassembled WGS sequence"/>
</dbReference>
<feature type="domain" description="AAA+ ATPase" evidence="1">
    <location>
        <begin position="182"/>
        <end position="312"/>
    </location>
</feature>
<organism evidence="2 3">
    <name type="scientific">Acetitomaculum ruminis DSM 5522</name>
    <dbReference type="NCBI Taxonomy" id="1120918"/>
    <lineage>
        <taxon>Bacteria</taxon>
        <taxon>Bacillati</taxon>
        <taxon>Bacillota</taxon>
        <taxon>Clostridia</taxon>
        <taxon>Lachnospirales</taxon>
        <taxon>Lachnospiraceae</taxon>
        <taxon>Acetitomaculum</taxon>
    </lineage>
</organism>
<dbReference type="AlphaFoldDB" id="A0A1I0X081"/>
<reference evidence="2 3" key="1">
    <citation type="submission" date="2016-10" db="EMBL/GenBank/DDBJ databases">
        <authorList>
            <person name="de Groot N.N."/>
        </authorList>
    </citation>
    <scope>NUCLEOTIDE SEQUENCE [LARGE SCALE GENOMIC DNA]</scope>
    <source>
        <strain evidence="2 3">DSM 5522</strain>
    </source>
</reference>
<sequence>MALTNSQINSIMRIINQRQLKNEQIYNNKLEEIHSLDSRFKEIDSQISSLCLKKARYKLGLSKEDVTFVHDKISQLADERKSLLKAYGYPKDYLTIHYDCPKCKDSGFIDNKKCDCFNKLAINLLYSDSNLKNITDKENFDTFNIDYYSDEDKDPISGLSSLHLIKLAFNDSILFVKEFDTSYKNLFFYGDTGTGKTFLSNCIARELIASNHSVIYFTAFELFELLADSTFNKNRPKPVDTSYIFNCDLLIIDDLGTEINNTFTSSQLFLCLNERILKQKPTIISTNMSLASIKEKYSDRILSRIMGNYQLRKFYGRDIRTIKQQI</sequence>
<dbReference type="SUPFAM" id="SSF52540">
    <property type="entry name" value="P-loop containing nucleoside triphosphate hydrolases"/>
    <property type="match status" value="1"/>
</dbReference>
<evidence type="ECO:0000313" key="3">
    <source>
        <dbReference type="Proteomes" id="UP000198838"/>
    </source>
</evidence>
<dbReference type="EMBL" id="FOJY01000005">
    <property type="protein sequence ID" value="SFA93756.1"/>
    <property type="molecule type" value="Genomic_DNA"/>
</dbReference>
<gene>
    <name evidence="2" type="ORF">SAMN05216249_10581</name>
</gene>
<dbReference type="SMART" id="SM00382">
    <property type="entry name" value="AAA"/>
    <property type="match status" value="1"/>
</dbReference>
<dbReference type="Pfam" id="PF01695">
    <property type="entry name" value="IstB_IS21"/>
    <property type="match status" value="1"/>
</dbReference>
<dbReference type="InterPro" id="IPR027417">
    <property type="entry name" value="P-loop_NTPase"/>
</dbReference>